<dbReference type="Proteomes" id="UP000789396">
    <property type="component" value="Unassembled WGS sequence"/>
</dbReference>
<organism evidence="1 2">
    <name type="scientific">Racocetra fulgida</name>
    <dbReference type="NCBI Taxonomy" id="60492"/>
    <lineage>
        <taxon>Eukaryota</taxon>
        <taxon>Fungi</taxon>
        <taxon>Fungi incertae sedis</taxon>
        <taxon>Mucoromycota</taxon>
        <taxon>Glomeromycotina</taxon>
        <taxon>Glomeromycetes</taxon>
        <taxon>Diversisporales</taxon>
        <taxon>Gigasporaceae</taxon>
        <taxon>Racocetra</taxon>
    </lineage>
</organism>
<sequence length="87" mass="10251">MRSQQNEVQQIYNIIPQIDSEFLSQIHQIIINVINHTKEEELVELMQNLKGKHKNEIISVYFQKKALEFITDSKCKSKIGKPKIIKE</sequence>
<dbReference type="EMBL" id="CAJVPZ010004290">
    <property type="protein sequence ID" value="CAG8543819.1"/>
    <property type="molecule type" value="Genomic_DNA"/>
</dbReference>
<proteinExistence type="predicted"/>
<protein>
    <submittedName>
        <fullName evidence="1">935_t:CDS:1</fullName>
    </submittedName>
</protein>
<gene>
    <name evidence="1" type="ORF">RFULGI_LOCUS4341</name>
</gene>
<keyword evidence="2" id="KW-1185">Reference proteome</keyword>
<reference evidence="1" key="1">
    <citation type="submission" date="2021-06" db="EMBL/GenBank/DDBJ databases">
        <authorList>
            <person name="Kallberg Y."/>
            <person name="Tangrot J."/>
            <person name="Rosling A."/>
        </authorList>
    </citation>
    <scope>NUCLEOTIDE SEQUENCE</scope>
    <source>
        <strain evidence="1">IN212</strain>
    </source>
</reference>
<evidence type="ECO:0000313" key="2">
    <source>
        <dbReference type="Proteomes" id="UP000789396"/>
    </source>
</evidence>
<dbReference type="AlphaFoldDB" id="A0A9N9FMK3"/>
<comment type="caution">
    <text evidence="1">The sequence shown here is derived from an EMBL/GenBank/DDBJ whole genome shotgun (WGS) entry which is preliminary data.</text>
</comment>
<name>A0A9N9FMK3_9GLOM</name>
<evidence type="ECO:0000313" key="1">
    <source>
        <dbReference type="EMBL" id="CAG8543819.1"/>
    </source>
</evidence>
<accession>A0A9N9FMK3</accession>